<reference evidence="2" key="2">
    <citation type="journal article" date="2017" name="Nat. Commun.">
        <title>Single-virus genomics reveals hidden cosmopolitan and abundant viruses.</title>
        <authorList>
            <person name="Martinez-Hernandez F."/>
            <person name="Fornas O."/>
            <person name="Lluesma Gomez M."/>
            <person name="Bolduc B."/>
            <person name="de la Cruz Pena M.J."/>
            <person name="Martinez J.M."/>
            <person name="Anton J."/>
            <person name="Gasol J.M."/>
            <person name="Rosselli R."/>
            <person name="Rodriguez-Valera F."/>
            <person name="Sullivan M.B."/>
            <person name="Acinas S.G."/>
            <person name="Martinez-Garcia M."/>
        </authorList>
    </citation>
    <scope>NUCLEOTIDE SEQUENCE</scope>
</reference>
<feature type="region of interest" description="Disordered" evidence="1">
    <location>
        <begin position="17"/>
        <end position="40"/>
    </location>
</feature>
<proteinExistence type="predicted"/>
<feature type="compositionally biased region" description="Basic and acidic residues" evidence="1">
    <location>
        <begin position="28"/>
        <end position="39"/>
    </location>
</feature>
<accession>A0A218ML31</accession>
<reference evidence="2" key="1">
    <citation type="submission" date="2016-10" db="EMBL/GenBank/DDBJ databases">
        <authorList>
            <person name="Varghese N."/>
        </authorList>
    </citation>
    <scope>NUCLEOTIDE SEQUENCE</scope>
</reference>
<protein>
    <submittedName>
        <fullName evidence="2">Uncharacterized protein</fullName>
    </submittedName>
</protein>
<evidence type="ECO:0000313" key="2">
    <source>
        <dbReference type="EMBL" id="ASE99988.1"/>
    </source>
</evidence>
<dbReference type="EMBL" id="KY052810">
    <property type="protein sequence ID" value="ASE99988.1"/>
    <property type="molecule type" value="Genomic_DNA"/>
</dbReference>
<name>A0A218ML31_9VIRU</name>
<sequence>MANRLYNKQVSSKGYFLGGKVKKKKPETKKEKSIKEKILPSKKKKRLEELREMLK</sequence>
<organism evidence="2">
    <name type="scientific">uncultured virus</name>
    <dbReference type="NCBI Taxonomy" id="340016"/>
    <lineage>
        <taxon>Viruses</taxon>
        <taxon>environmental samples</taxon>
    </lineage>
</organism>
<evidence type="ECO:0000256" key="1">
    <source>
        <dbReference type="SAM" id="MobiDB-lite"/>
    </source>
</evidence>